<feature type="domain" description="Peptidase S1" evidence="6">
    <location>
        <begin position="121"/>
        <end position="309"/>
    </location>
</feature>
<dbReference type="PANTHER" id="PTHR24276">
    <property type="entry name" value="POLYSERASE-RELATED"/>
    <property type="match status" value="1"/>
</dbReference>
<dbReference type="PROSITE" id="PS50240">
    <property type="entry name" value="TRYPSIN_DOM"/>
    <property type="match status" value="1"/>
</dbReference>
<evidence type="ECO:0000256" key="3">
    <source>
        <dbReference type="ARBA" id="ARBA00022825"/>
    </source>
</evidence>
<keyword evidence="8" id="KW-1185">Reference proteome</keyword>
<comment type="caution">
    <text evidence="7">The sequence shown here is derived from an EMBL/GenBank/DDBJ whole genome shotgun (WGS) entry which is preliminary data.</text>
</comment>
<dbReference type="InterPro" id="IPR050430">
    <property type="entry name" value="Peptidase_S1"/>
</dbReference>
<evidence type="ECO:0000259" key="6">
    <source>
        <dbReference type="PROSITE" id="PS50240"/>
    </source>
</evidence>
<feature type="compositionally biased region" description="Basic and acidic residues" evidence="5">
    <location>
        <begin position="732"/>
        <end position="742"/>
    </location>
</feature>
<feature type="region of interest" description="Disordered" evidence="5">
    <location>
        <begin position="664"/>
        <end position="684"/>
    </location>
</feature>
<dbReference type="PANTHER" id="PTHR24276:SF98">
    <property type="entry name" value="FI18310P1-RELATED"/>
    <property type="match status" value="1"/>
</dbReference>
<dbReference type="SMART" id="SM00020">
    <property type="entry name" value="Tryp_SPc"/>
    <property type="match status" value="1"/>
</dbReference>
<name>A0A8S1AVT5_ARCPL</name>
<evidence type="ECO:0000313" key="8">
    <source>
        <dbReference type="Proteomes" id="UP000494106"/>
    </source>
</evidence>
<evidence type="ECO:0000313" key="7">
    <source>
        <dbReference type="EMBL" id="CAB3249380.1"/>
    </source>
</evidence>
<dbReference type="InterPro" id="IPR001254">
    <property type="entry name" value="Trypsin_dom"/>
</dbReference>
<dbReference type="CDD" id="cd00190">
    <property type="entry name" value="Tryp_SPc"/>
    <property type="match status" value="1"/>
</dbReference>
<dbReference type="OrthoDB" id="6380398at2759"/>
<dbReference type="Proteomes" id="UP000494106">
    <property type="component" value="Unassembled WGS sequence"/>
</dbReference>
<dbReference type="Gene3D" id="2.40.10.10">
    <property type="entry name" value="Trypsin-like serine proteases"/>
    <property type="match status" value="2"/>
</dbReference>
<dbReference type="GO" id="GO:0004252">
    <property type="term" value="F:serine-type endopeptidase activity"/>
    <property type="evidence" value="ECO:0007669"/>
    <property type="project" value="InterPro"/>
</dbReference>
<evidence type="ECO:0000256" key="1">
    <source>
        <dbReference type="ARBA" id="ARBA00022670"/>
    </source>
</evidence>
<proteinExistence type="predicted"/>
<feature type="region of interest" description="Disordered" evidence="5">
    <location>
        <begin position="706"/>
        <end position="742"/>
    </location>
</feature>
<sequence>MKRISRLIQVHNLENNTLHFIAQINEVLNEGDNNIEAKEDINVKKLIEKFINKLRDLKKTYTFNKHLTNYSVNAKILAHLNNSRGTFPNISNNHQTKLNDDNDLKGDEIWRPAYQRSGRRIFAGHRTRIKHYPFMASVHFFGRFQCGGSILQKDLVITAASCLQLAWNNRFFRENPAFLSVQVGSDYYEAGGEDIPVFEVYFHPDYSPKTLNNNLALMRLSVHIVFSKIHKSVRRVQFDRSPTPLPVNTDGIVIVGWGAKDNDLGGPGLSNGILVGVISFGPPTCGTPDAPTVFTKVGFYKDWIDEIIKMPVPAVNRLTTLRQPKRTIAMHYSDRTTRTFKLTPFREFAKEYTSAPYNIRMNLPKDTLRILEDDKLFKEFLSNMFGNNLSEHEVSNLSKVKTKKDAGRKVKSKLKTSTSAAHSILPDIEEDIGDDVSDFAEVKTNSNTSASVPPLLYDNEESGAESIEMKKKKNRELKLKSKSITTARTSLMLYDYNDGISDLTEVKTKKVAERKRKILSTISSSTELPILYDENSKENKDNTEEFELNSDVLNEGTKQNKGKDNENYSKFNTATIKQTDDDIKDLDIEELMRAIIETNTDTKNLQESILEADGNDRDLNLDNHIRKFKTTKTKQTFSTTRSPLQQPDEEEYVDEYDEKYQSKMKTTDETDNTVNNAMDNTEDSTLEKDINDLLDHLDLRKLLESEESARLHTEKNKKDTQDIQKPKPRNVSGDKKNEKLKAKEAQIASYSYEITGENSGEVDFDA</sequence>
<evidence type="ECO:0000256" key="5">
    <source>
        <dbReference type="SAM" id="MobiDB-lite"/>
    </source>
</evidence>
<dbReference type="GO" id="GO:0006508">
    <property type="term" value="P:proteolysis"/>
    <property type="evidence" value="ECO:0007669"/>
    <property type="project" value="UniProtKB-KW"/>
</dbReference>
<reference evidence="7 8" key="1">
    <citation type="submission" date="2020-04" db="EMBL/GenBank/DDBJ databases">
        <authorList>
            <person name="Wallbank WR R."/>
            <person name="Pardo Diaz C."/>
            <person name="Kozak K."/>
            <person name="Martin S."/>
            <person name="Jiggins C."/>
            <person name="Moest M."/>
            <person name="Warren A I."/>
            <person name="Byers J.R.P. K."/>
            <person name="Montejo-Kovacevich G."/>
            <person name="Yen C E."/>
        </authorList>
    </citation>
    <scope>NUCLEOTIDE SEQUENCE [LARGE SCALE GENOMIC DNA]</scope>
</reference>
<keyword evidence="1" id="KW-0645">Protease</keyword>
<accession>A0A8S1AVT5</accession>
<keyword evidence="4" id="KW-1015">Disulfide bond</keyword>
<dbReference type="Pfam" id="PF00089">
    <property type="entry name" value="Trypsin"/>
    <property type="match status" value="2"/>
</dbReference>
<evidence type="ECO:0000256" key="4">
    <source>
        <dbReference type="ARBA" id="ARBA00023157"/>
    </source>
</evidence>
<dbReference type="InterPro" id="IPR043504">
    <property type="entry name" value="Peptidase_S1_PA_chymotrypsin"/>
</dbReference>
<protein>
    <recommendedName>
        <fullName evidence="6">Peptidase S1 domain-containing protein</fullName>
    </recommendedName>
</protein>
<dbReference type="EMBL" id="CADEBC010000539">
    <property type="protein sequence ID" value="CAB3249380.1"/>
    <property type="molecule type" value="Genomic_DNA"/>
</dbReference>
<gene>
    <name evidence="7" type="ORF">APLA_LOCUS12070</name>
</gene>
<evidence type="ECO:0000256" key="2">
    <source>
        <dbReference type="ARBA" id="ARBA00022801"/>
    </source>
</evidence>
<keyword evidence="2" id="KW-0378">Hydrolase</keyword>
<keyword evidence="3" id="KW-0720">Serine protease</keyword>
<dbReference type="AlphaFoldDB" id="A0A8S1AVT5"/>
<organism evidence="7 8">
    <name type="scientific">Arctia plantaginis</name>
    <name type="common">Wood tiger moth</name>
    <name type="synonym">Phalaena plantaginis</name>
    <dbReference type="NCBI Taxonomy" id="874455"/>
    <lineage>
        <taxon>Eukaryota</taxon>
        <taxon>Metazoa</taxon>
        <taxon>Ecdysozoa</taxon>
        <taxon>Arthropoda</taxon>
        <taxon>Hexapoda</taxon>
        <taxon>Insecta</taxon>
        <taxon>Pterygota</taxon>
        <taxon>Neoptera</taxon>
        <taxon>Endopterygota</taxon>
        <taxon>Lepidoptera</taxon>
        <taxon>Glossata</taxon>
        <taxon>Ditrysia</taxon>
        <taxon>Noctuoidea</taxon>
        <taxon>Erebidae</taxon>
        <taxon>Arctiinae</taxon>
        <taxon>Arctia</taxon>
    </lineage>
</organism>
<dbReference type="InterPro" id="IPR009003">
    <property type="entry name" value="Peptidase_S1_PA"/>
</dbReference>
<feature type="compositionally biased region" description="Basic and acidic residues" evidence="5">
    <location>
        <begin position="706"/>
        <end position="725"/>
    </location>
</feature>
<dbReference type="SUPFAM" id="SSF50494">
    <property type="entry name" value="Trypsin-like serine proteases"/>
    <property type="match status" value="1"/>
</dbReference>